<evidence type="ECO:0008006" key="3">
    <source>
        <dbReference type="Google" id="ProtNLM"/>
    </source>
</evidence>
<dbReference type="Proteomes" id="UP000603640">
    <property type="component" value="Unassembled WGS sequence"/>
</dbReference>
<accession>A0A923SJ33</accession>
<dbReference type="EMBL" id="JACRVF010000003">
    <property type="protein sequence ID" value="MBC5993474.1"/>
    <property type="molecule type" value="Genomic_DNA"/>
</dbReference>
<proteinExistence type="predicted"/>
<protein>
    <recommendedName>
        <fullName evidence="3">STAS/SEC14 domain-containing protein</fullName>
    </recommendedName>
</protein>
<organism evidence="1 2">
    <name type="scientific">Pontibacter cellulosilyticus</name>
    <dbReference type="NCBI Taxonomy" id="1720253"/>
    <lineage>
        <taxon>Bacteria</taxon>
        <taxon>Pseudomonadati</taxon>
        <taxon>Bacteroidota</taxon>
        <taxon>Cytophagia</taxon>
        <taxon>Cytophagales</taxon>
        <taxon>Hymenobacteraceae</taxon>
        <taxon>Pontibacter</taxon>
    </lineage>
</organism>
<sequence>MFTYKKKYIEAKWFGHITADDVVTAAKVYLELIRKKPHTKLLNDKSLASGDWQDANDWLEYEWLPQAMEAGLKCFAHVYSYNMFSKLSARDLYLRIIPDLQMENFLSRRNAKAWLEACSEQKNTTEPTS</sequence>
<comment type="caution">
    <text evidence="1">The sequence shown here is derived from an EMBL/GenBank/DDBJ whole genome shotgun (WGS) entry which is preliminary data.</text>
</comment>
<gene>
    <name evidence="1" type="ORF">H8S84_11565</name>
</gene>
<evidence type="ECO:0000313" key="1">
    <source>
        <dbReference type="EMBL" id="MBC5993474.1"/>
    </source>
</evidence>
<name>A0A923SJ33_9BACT</name>
<reference evidence="1" key="1">
    <citation type="submission" date="2020-08" db="EMBL/GenBank/DDBJ databases">
        <title>Pontibacter sp. SD6 16S ribosomal RNA gene Genome sequencing and assembly.</title>
        <authorList>
            <person name="Kang M."/>
        </authorList>
    </citation>
    <scope>NUCLEOTIDE SEQUENCE</scope>
    <source>
        <strain evidence="1">SD6</strain>
    </source>
</reference>
<evidence type="ECO:0000313" key="2">
    <source>
        <dbReference type="Proteomes" id="UP000603640"/>
    </source>
</evidence>
<keyword evidence="2" id="KW-1185">Reference proteome</keyword>
<dbReference type="AlphaFoldDB" id="A0A923SJ33"/>